<dbReference type="AlphaFoldDB" id="A0A4Q7NW01"/>
<name>A0A4Q7NW01_9ACTN</name>
<dbReference type="PANTHER" id="PTHR21310">
    <property type="entry name" value="AMINOGLYCOSIDE PHOSPHOTRANSFERASE-RELATED-RELATED"/>
    <property type="match status" value="1"/>
</dbReference>
<keyword evidence="3" id="KW-1185">Reference proteome</keyword>
<protein>
    <submittedName>
        <fullName evidence="2">Phosphotransferase family enzyme</fullName>
    </submittedName>
</protein>
<gene>
    <name evidence="2" type="ORF">EV189_0616</name>
</gene>
<evidence type="ECO:0000259" key="1">
    <source>
        <dbReference type="Pfam" id="PF01636"/>
    </source>
</evidence>
<dbReference type="RefSeq" id="WP_130491453.1">
    <property type="nucleotide sequence ID" value="NZ_SGXD01000001.1"/>
</dbReference>
<sequence length="336" mass="36145">MTAPTAVLRRHGLVPTAADVALQPLHQRSWCYRAQAAPAPAVLVKQARQDSEGGWSADVVDEGRRLRAVARLLPTPPVAPRVLHVDAEDRLLVTEFLNDHDPLDVAVAARPDVLDELGRTLATLHGVRGARCGLPVVEHARSVTDGLLAPTPRTLARYPDGYAELLVAVRARGLAGPLTELVAEWHCDTLVHGDLKSNNILCSRGSSAVRLIDWETAGWGDGRWDLGCLVGDLLFGWLAGLRFSAGGTLDSWLASGEPFDVVQTRVRRLLAAYRSGGRDLSADDELVCLRYAALFLLQRTASAAMHAPALPALALAGLHVAGSLLRRPAELRDTLL</sequence>
<dbReference type="Proteomes" id="UP000293638">
    <property type="component" value="Unassembled WGS sequence"/>
</dbReference>
<organism evidence="2 3">
    <name type="scientific">Motilibacter rhizosphaerae</name>
    <dbReference type="NCBI Taxonomy" id="598652"/>
    <lineage>
        <taxon>Bacteria</taxon>
        <taxon>Bacillati</taxon>
        <taxon>Actinomycetota</taxon>
        <taxon>Actinomycetes</taxon>
        <taxon>Motilibacterales</taxon>
        <taxon>Motilibacteraceae</taxon>
        <taxon>Motilibacter</taxon>
    </lineage>
</organism>
<proteinExistence type="predicted"/>
<comment type="caution">
    <text evidence="2">The sequence shown here is derived from an EMBL/GenBank/DDBJ whole genome shotgun (WGS) entry which is preliminary data.</text>
</comment>
<keyword evidence="2" id="KW-0808">Transferase</keyword>
<dbReference type="Gene3D" id="3.90.1200.10">
    <property type="match status" value="1"/>
</dbReference>
<reference evidence="2 3" key="1">
    <citation type="submission" date="2019-02" db="EMBL/GenBank/DDBJ databases">
        <title>Genomic Encyclopedia of Type Strains, Phase IV (KMG-IV): sequencing the most valuable type-strain genomes for metagenomic binning, comparative biology and taxonomic classification.</title>
        <authorList>
            <person name="Goeker M."/>
        </authorList>
    </citation>
    <scope>NUCLEOTIDE SEQUENCE [LARGE SCALE GENOMIC DNA]</scope>
    <source>
        <strain evidence="2 3">DSM 45622</strain>
    </source>
</reference>
<accession>A0A4Q7NW01</accession>
<dbReference type="OrthoDB" id="9797603at2"/>
<feature type="domain" description="Aminoglycoside phosphotransferase" evidence="1">
    <location>
        <begin position="47"/>
        <end position="231"/>
    </location>
</feature>
<dbReference type="SUPFAM" id="SSF56112">
    <property type="entry name" value="Protein kinase-like (PK-like)"/>
    <property type="match status" value="1"/>
</dbReference>
<dbReference type="InterPro" id="IPR011009">
    <property type="entry name" value="Kinase-like_dom_sf"/>
</dbReference>
<dbReference type="EMBL" id="SGXD01000001">
    <property type="protein sequence ID" value="RZS91375.1"/>
    <property type="molecule type" value="Genomic_DNA"/>
</dbReference>
<dbReference type="GO" id="GO:0016740">
    <property type="term" value="F:transferase activity"/>
    <property type="evidence" value="ECO:0007669"/>
    <property type="project" value="UniProtKB-KW"/>
</dbReference>
<evidence type="ECO:0000313" key="2">
    <source>
        <dbReference type="EMBL" id="RZS91375.1"/>
    </source>
</evidence>
<dbReference type="InterPro" id="IPR051678">
    <property type="entry name" value="AGP_Transferase"/>
</dbReference>
<dbReference type="Pfam" id="PF01636">
    <property type="entry name" value="APH"/>
    <property type="match status" value="1"/>
</dbReference>
<dbReference type="InterPro" id="IPR002575">
    <property type="entry name" value="Aminoglycoside_PTrfase"/>
</dbReference>
<evidence type="ECO:0000313" key="3">
    <source>
        <dbReference type="Proteomes" id="UP000293638"/>
    </source>
</evidence>